<dbReference type="Proteomes" id="UP001163603">
    <property type="component" value="Chromosome 1"/>
</dbReference>
<organism evidence="1 2">
    <name type="scientific">Pistacia integerrima</name>
    <dbReference type="NCBI Taxonomy" id="434235"/>
    <lineage>
        <taxon>Eukaryota</taxon>
        <taxon>Viridiplantae</taxon>
        <taxon>Streptophyta</taxon>
        <taxon>Embryophyta</taxon>
        <taxon>Tracheophyta</taxon>
        <taxon>Spermatophyta</taxon>
        <taxon>Magnoliopsida</taxon>
        <taxon>eudicotyledons</taxon>
        <taxon>Gunneridae</taxon>
        <taxon>Pentapetalae</taxon>
        <taxon>rosids</taxon>
        <taxon>malvids</taxon>
        <taxon>Sapindales</taxon>
        <taxon>Anacardiaceae</taxon>
        <taxon>Pistacia</taxon>
    </lineage>
</organism>
<sequence>MYALSLAACLWATTSGATSRMMTVVLNLMEGGATCIGKTVVDELAYSINGVNKHYGTPTNPAGCSTCSSSW</sequence>
<evidence type="ECO:0000313" key="2">
    <source>
        <dbReference type="Proteomes" id="UP001163603"/>
    </source>
</evidence>
<comment type="caution">
    <text evidence="1">The sequence shown here is derived from an EMBL/GenBank/DDBJ whole genome shotgun (WGS) entry which is preliminary data.</text>
</comment>
<proteinExistence type="predicted"/>
<gene>
    <name evidence="1" type="ORF">Pint_01944</name>
</gene>
<protein>
    <submittedName>
        <fullName evidence="1">Uncharacterized protein</fullName>
    </submittedName>
</protein>
<reference evidence="2" key="1">
    <citation type="journal article" date="2023" name="G3 (Bethesda)">
        <title>Genome assembly and association tests identify interacting loci associated with vigor, precocity, and sex in interspecific pistachio rootstocks.</title>
        <authorList>
            <person name="Palmer W."/>
            <person name="Jacygrad E."/>
            <person name="Sagayaradj S."/>
            <person name="Cavanaugh K."/>
            <person name="Han R."/>
            <person name="Bertier L."/>
            <person name="Beede B."/>
            <person name="Kafkas S."/>
            <person name="Golino D."/>
            <person name="Preece J."/>
            <person name="Michelmore R."/>
        </authorList>
    </citation>
    <scope>NUCLEOTIDE SEQUENCE [LARGE SCALE GENOMIC DNA]</scope>
</reference>
<dbReference type="EMBL" id="CM047736">
    <property type="protein sequence ID" value="KAJ0051975.1"/>
    <property type="molecule type" value="Genomic_DNA"/>
</dbReference>
<accession>A0ACC0ZFV3</accession>
<keyword evidence="2" id="KW-1185">Reference proteome</keyword>
<name>A0ACC0ZFV3_9ROSI</name>
<evidence type="ECO:0000313" key="1">
    <source>
        <dbReference type="EMBL" id="KAJ0051975.1"/>
    </source>
</evidence>